<evidence type="ECO:0000313" key="2">
    <source>
        <dbReference type="Proteomes" id="UP001380953"/>
    </source>
</evidence>
<organism evidence="1 2">
    <name type="scientific">Saccharibacillus sacchari</name>
    <dbReference type="NCBI Taxonomy" id="456493"/>
    <lineage>
        <taxon>Bacteria</taxon>
        <taxon>Bacillati</taxon>
        <taxon>Bacillota</taxon>
        <taxon>Bacilli</taxon>
        <taxon>Bacillales</taxon>
        <taxon>Paenibacillaceae</taxon>
        <taxon>Saccharibacillus</taxon>
    </lineage>
</organism>
<accession>A0ACC6PCS5</accession>
<dbReference type="EMBL" id="JBBKAR010000033">
    <property type="protein sequence ID" value="MEJ8304721.1"/>
    <property type="molecule type" value="Genomic_DNA"/>
</dbReference>
<protein>
    <submittedName>
        <fullName evidence="1">RNA pseudouridine synthase</fullName>
    </submittedName>
</protein>
<evidence type="ECO:0000313" key="1">
    <source>
        <dbReference type="EMBL" id="MEJ8304721.1"/>
    </source>
</evidence>
<dbReference type="Proteomes" id="UP001380953">
    <property type="component" value="Unassembled WGS sequence"/>
</dbReference>
<reference evidence="1" key="1">
    <citation type="submission" date="2024-03" db="EMBL/GenBank/DDBJ databases">
        <title>Whole genome sequecning of epiphytes from Marcgravia umbellata leaves.</title>
        <authorList>
            <person name="Kumar G."/>
            <person name="Savka M.A."/>
        </authorList>
    </citation>
    <scope>NUCLEOTIDE SEQUENCE</scope>
    <source>
        <strain evidence="1">RIT_BL5</strain>
    </source>
</reference>
<gene>
    <name evidence="1" type="ORF">WKI47_12515</name>
</gene>
<name>A0ACC6PCS5_9BACL</name>
<proteinExistence type="predicted"/>
<comment type="caution">
    <text evidence="1">The sequence shown here is derived from an EMBL/GenBank/DDBJ whole genome shotgun (WGS) entry which is preliminary data.</text>
</comment>
<keyword evidence="2" id="KW-1185">Reference proteome</keyword>
<sequence>MNNPDERASEGLSGISVLLEDNHLLGVVKPVNIPVQEDASGDADMLTLLKSDLKIRHDKPGNVFLGLVHRLDRPVGGAMIFAKTSKAASRLSDSVRTHSIRKTYVAVTNGVPREREGHLVHYLLKNERTNTVTAVRKGTPGAKEAILDYKVLAEDGNRALVHVELHTGRSHQIRVQMNSIGCPLYGDQKYGAALTKPGEQIALWSVRLRFPHPVTKASTLLISLPPQAAPWTQFSDNTYKLLQNELEYGE</sequence>